<keyword evidence="2" id="KW-1185">Reference proteome</keyword>
<dbReference type="Proteomes" id="UP001256827">
    <property type="component" value="Chromosome"/>
</dbReference>
<sequence>MIVRDFYELIETIPNRDDQETIQKLLRYLQGLLRIKQVIPPTVEIMTIVKQNKPILFHAARRAVMSSSNLSMLFQLDMDVDLAKERLRQYIA</sequence>
<gene>
    <name evidence="1" type="ORF">RGB73_18080</name>
</gene>
<reference evidence="1 2" key="1">
    <citation type="submission" date="2023-09" db="EMBL/GenBank/DDBJ databases">
        <title>Complete Genome and Methylome dissection of Bacillus brevis NEB573 original source of BbsI restriction endonuclease.</title>
        <authorList>
            <person name="Fomenkov A."/>
            <person name="Roberts R.D."/>
        </authorList>
    </citation>
    <scope>NUCLEOTIDE SEQUENCE [LARGE SCALE GENOMIC DNA]</scope>
    <source>
        <strain evidence="1 2">NEB573</strain>
    </source>
</reference>
<protein>
    <submittedName>
        <fullName evidence="1">Uncharacterized protein</fullName>
    </submittedName>
</protein>
<dbReference type="RefSeq" id="WP_310764111.1">
    <property type="nucleotide sequence ID" value="NZ_CP134050.1"/>
</dbReference>
<evidence type="ECO:0000313" key="2">
    <source>
        <dbReference type="Proteomes" id="UP001256827"/>
    </source>
</evidence>
<evidence type="ECO:0000313" key="1">
    <source>
        <dbReference type="EMBL" id="WNC12635.1"/>
    </source>
</evidence>
<proteinExistence type="predicted"/>
<dbReference type="EMBL" id="CP134050">
    <property type="protein sequence ID" value="WNC12635.1"/>
    <property type="molecule type" value="Genomic_DNA"/>
</dbReference>
<organism evidence="1 2">
    <name type="scientific">Brevibacillus brevis</name>
    <name type="common">Bacillus brevis</name>
    <dbReference type="NCBI Taxonomy" id="1393"/>
    <lineage>
        <taxon>Bacteria</taxon>
        <taxon>Bacillati</taxon>
        <taxon>Bacillota</taxon>
        <taxon>Bacilli</taxon>
        <taxon>Bacillales</taxon>
        <taxon>Paenibacillaceae</taxon>
        <taxon>Brevibacillus</taxon>
    </lineage>
</organism>
<accession>A0ABY9SXS1</accession>
<name>A0ABY9SXS1_BREBE</name>